<accession>A0A2H4ZKE2</accession>
<organism evidence="1">
    <name type="scientific">Cryptophlebia leucotreta granulosis virus</name>
    <name type="common">ClGV</name>
    <name type="synonym">Cryptophlebia leucotreta granulovirus</name>
    <dbReference type="NCBI Taxonomy" id="35254"/>
    <lineage>
        <taxon>Viruses</taxon>
        <taxon>Viruses incertae sedis</taxon>
        <taxon>Naldaviricetes</taxon>
        <taxon>Lefavirales</taxon>
        <taxon>Baculoviridae</taxon>
        <taxon>Betabaculovirus</taxon>
        <taxon>Betabaculovirus cryleucotretae</taxon>
    </lineage>
</organism>
<name>A0A2H4ZKE2_GVCL</name>
<proteinExistence type="predicted"/>
<organismHost>
    <name type="scientific">Tortricidae</name>
    <dbReference type="NCBI Taxonomy" id="7139"/>
</organismHost>
<dbReference type="EMBL" id="MF974563">
    <property type="protein sequence ID" value="AUF82039.1"/>
    <property type="molecule type" value="Genomic_DNA"/>
</dbReference>
<reference evidence="1" key="1">
    <citation type="journal article" date="2017" name="Int. J. Mol. Sci.">
        <title>Genome Analysis and Genetic Stability of the Cryptophlebia leucotreta Granulovirus (CrleGV-SA) after 15 Years of Commercial Use as a Biopesticide.</title>
        <authorList>
            <person name="van der Merwe M."/>
            <person name="Jukes M.D."/>
            <person name="Rabalski L."/>
            <person name="Knox C."/>
            <person name="Opoku-Debrah J.K."/>
            <person name="Moore S.D."/>
            <person name="Krejmer-Rabalska M."/>
            <person name="Szewczyk B."/>
            <person name="Hill M.P."/>
        </authorList>
    </citation>
    <scope>NUCLEOTIDE SEQUENCE</scope>
    <source>
        <strain evidence="1">CrleGV-SA</strain>
    </source>
</reference>
<protein>
    <recommendedName>
        <fullName evidence="2">P78/83</fullName>
    </recommendedName>
</protein>
<sequence length="164" mass="18971">MDLLVFMKRAGFKADVRDIIKLMKWNVSLKEKLASKIGDDIVVMTIEEVVELFESIILMMHKISVGVKNKPQIEIVAESPQPKNTMRLQENNINQVVVCDENKIKADTIDDEEKLKIVVDKNDIDNDKTDIDKIDIDKNSIDNDIVHEWIDDDLDNLENFSFKR</sequence>
<evidence type="ECO:0000313" key="1">
    <source>
        <dbReference type="EMBL" id="AUF82039.1"/>
    </source>
</evidence>
<evidence type="ECO:0008006" key="2">
    <source>
        <dbReference type="Google" id="ProtNLM"/>
    </source>
</evidence>